<gene>
    <name evidence="1" type="ORF">HXX08_01645</name>
    <name evidence="2" type="ORF">OZ401_002249</name>
</gene>
<dbReference type="Pfam" id="PF06224">
    <property type="entry name" value="AlkZ-like"/>
    <property type="match status" value="1"/>
</dbReference>
<dbReference type="InterPro" id="IPR009351">
    <property type="entry name" value="AlkZ-like"/>
</dbReference>
<evidence type="ECO:0000313" key="3">
    <source>
        <dbReference type="Proteomes" id="UP000521676"/>
    </source>
</evidence>
<evidence type="ECO:0000313" key="4">
    <source>
        <dbReference type="Proteomes" id="UP001431572"/>
    </source>
</evidence>
<organism evidence="1 3">
    <name type="scientific">Candidatus Chlorohelix allophototropha</name>
    <dbReference type="NCBI Taxonomy" id="3003348"/>
    <lineage>
        <taxon>Bacteria</taxon>
        <taxon>Bacillati</taxon>
        <taxon>Chloroflexota</taxon>
        <taxon>Chloroflexia</taxon>
        <taxon>Candidatus Chloroheliales</taxon>
        <taxon>Candidatus Chloroheliaceae</taxon>
        <taxon>Candidatus Chlorohelix</taxon>
    </lineage>
</organism>
<proteinExistence type="predicted"/>
<dbReference type="EMBL" id="CP128399">
    <property type="protein sequence ID" value="WJW66451.1"/>
    <property type="molecule type" value="Genomic_DNA"/>
</dbReference>
<evidence type="ECO:0000313" key="2">
    <source>
        <dbReference type="EMBL" id="WJW66451.1"/>
    </source>
</evidence>
<reference evidence="2" key="2">
    <citation type="journal article" date="2024" name="Nature">
        <title>Anoxygenic phototroph of the Chloroflexota uses a type I reaction centre.</title>
        <authorList>
            <person name="Tsuji J.M."/>
            <person name="Shaw N.A."/>
            <person name="Nagashima S."/>
            <person name="Venkiteswaran J.J."/>
            <person name="Schiff S.L."/>
            <person name="Watanabe T."/>
            <person name="Fukui M."/>
            <person name="Hanada S."/>
            <person name="Tank M."/>
            <person name="Neufeld J.D."/>
        </authorList>
    </citation>
    <scope>NUCLEOTIDE SEQUENCE</scope>
    <source>
        <strain evidence="2">L227-S17</strain>
    </source>
</reference>
<dbReference type="Proteomes" id="UP000521676">
    <property type="component" value="Unassembled WGS sequence"/>
</dbReference>
<dbReference type="EMBL" id="JACATZ010000001">
    <property type="protein sequence ID" value="NWJ44560.1"/>
    <property type="molecule type" value="Genomic_DNA"/>
</dbReference>
<sequence>MTAFDIAQYRLFNQGISFANFDNPAQVVFHMGAVQAQDYPGALWSLGLRMKEATQAVIEQAITARSIVRTWSMRGTLHFVAANDVRWMLKFLTPRIITGNAARYRELELDDETFRRSEKVISKALVGGKQLTRPEIFEALERENISSKGQRGIHILGRLSQEGLLCFGAHLGKQPTFVLLDEWLPPSKDWNIEEALAELTLRYFNGHGPATLLDLERWASLRKSEAKAGLEMVKSQLRQEKVNGQIYWLPPVGGDELKQNQAIHVLPGFDEYLLGYKDRSAVLDPEHFQKIVPGGNGMFMPTIISNGRVVGKWKREVKKDKLLITPSPFNTLSPAETLGFRVAAERYGHFMNKPIEVN</sequence>
<dbReference type="PANTHER" id="PTHR38479:SF2">
    <property type="entry name" value="WINGED HELIX DNA-BINDING DOMAIN-CONTAINING PROTEIN"/>
    <property type="match status" value="1"/>
</dbReference>
<keyword evidence="1" id="KW-0238">DNA-binding</keyword>
<evidence type="ECO:0000313" key="1">
    <source>
        <dbReference type="EMBL" id="NWJ44560.1"/>
    </source>
</evidence>
<dbReference type="PANTHER" id="PTHR38479">
    <property type="entry name" value="LMO0824 PROTEIN"/>
    <property type="match status" value="1"/>
</dbReference>
<dbReference type="GO" id="GO:0003677">
    <property type="term" value="F:DNA binding"/>
    <property type="evidence" value="ECO:0007669"/>
    <property type="project" value="UniProtKB-KW"/>
</dbReference>
<reference evidence="1 3" key="1">
    <citation type="submission" date="2020-06" db="EMBL/GenBank/DDBJ databases">
        <title>Anoxygenic phototrophic Chloroflexota member uses a Type I reaction center.</title>
        <authorList>
            <person name="Tsuji J.M."/>
            <person name="Shaw N.A."/>
            <person name="Nagashima S."/>
            <person name="Venkiteswaran J."/>
            <person name="Schiff S.L."/>
            <person name="Hanada S."/>
            <person name="Tank M."/>
            <person name="Neufeld J.D."/>
        </authorList>
    </citation>
    <scope>NUCLEOTIDE SEQUENCE [LARGE SCALE GENOMIC DNA]</scope>
    <source>
        <strain evidence="1">L227-S17</strain>
    </source>
</reference>
<accession>A0A8T7LYV8</accession>
<dbReference type="AlphaFoldDB" id="A0A8T7LYV8"/>
<keyword evidence="4" id="KW-1185">Reference proteome</keyword>
<dbReference type="RefSeq" id="WP_341468337.1">
    <property type="nucleotide sequence ID" value="NZ_CP128399.1"/>
</dbReference>
<protein>
    <submittedName>
        <fullName evidence="1">Winged helix DNA-binding domain-containing protein</fullName>
    </submittedName>
</protein>
<name>A0A8T7LYV8_9CHLR</name>
<dbReference type="Proteomes" id="UP001431572">
    <property type="component" value="Chromosome 1"/>
</dbReference>